<dbReference type="SMART" id="SM00530">
    <property type="entry name" value="HTH_XRE"/>
    <property type="match status" value="1"/>
</dbReference>
<keyword evidence="4" id="KW-1185">Reference proteome</keyword>
<dbReference type="CDD" id="cd00093">
    <property type="entry name" value="HTH_XRE"/>
    <property type="match status" value="1"/>
</dbReference>
<dbReference type="InterPro" id="IPR001387">
    <property type="entry name" value="Cro/C1-type_HTH"/>
</dbReference>
<dbReference type="InterPro" id="IPR010982">
    <property type="entry name" value="Lambda_DNA-bd_dom_sf"/>
</dbReference>
<evidence type="ECO:0000313" key="3">
    <source>
        <dbReference type="EMBL" id="VTR93583.1"/>
    </source>
</evidence>
<feature type="region of interest" description="Disordered" evidence="1">
    <location>
        <begin position="77"/>
        <end position="97"/>
    </location>
</feature>
<dbReference type="EMBL" id="LR593886">
    <property type="protein sequence ID" value="VTR93583.1"/>
    <property type="molecule type" value="Genomic_DNA"/>
</dbReference>
<dbReference type="AlphaFoldDB" id="A0A6P2CXH2"/>
<organism evidence="3 4">
    <name type="scientific">Gemmata massiliana</name>
    <dbReference type="NCBI Taxonomy" id="1210884"/>
    <lineage>
        <taxon>Bacteria</taxon>
        <taxon>Pseudomonadati</taxon>
        <taxon>Planctomycetota</taxon>
        <taxon>Planctomycetia</taxon>
        <taxon>Gemmatales</taxon>
        <taxon>Gemmataceae</taxon>
        <taxon>Gemmata</taxon>
    </lineage>
</organism>
<gene>
    <name evidence="3" type="ORF">SOIL9_41310</name>
</gene>
<feature type="domain" description="HTH cro/C1-type" evidence="2">
    <location>
        <begin position="15"/>
        <end position="71"/>
    </location>
</feature>
<proteinExistence type="predicted"/>
<sequence>MSKKKRASPAVVEQLKAAITASGQSLNQLSAASGVHRGQLSRFMAGERDLTFASAGYICEALGVALDVPESLQLQSEQVEVDETEVKPTPKKKQKKK</sequence>
<dbReference type="PROSITE" id="PS50943">
    <property type="entry name" value="HTH_CROC1"/>
    <property type="match status" value="1"/>
</dbReference>
<dbReference type="Gene3D" id="1.10.260.40">
    <property type="entry name" value="lambda repressor-like DNA-binding domains"/>
    <property type="match status" value="1"/>
</dbReference>
<dbReference type="KEGG" id="gms:SOIL9_41310"/>
<reference evidence="3 4" key="1">
    <citation type="submission" date="2019-05" db="EMBL/GenBank/DDBJ databases">
        <authorList>
            <consortium name="Science for Life Laboratories"/>
        </authorList>
    </citation>
    <scope>NUCLEOTIDE SEQUENCE [LARGE SCALE GENOMIC DNA]</scope>
    <source>
        <strain evidence="3">Soil9</strain>
    </source>
</reference>
<evidence type="ECO:0000259" key="2">
    <source>
        <dbReference type="PROSITE" id="PS50943"/>
    </source>
</evidence>
<dbReference type="SUPFAM" id="SSF47413">
    <property type="entry name" value="lambda repressor-like DNA-binding domains"/>
    <property type="match status" value="1"/>
</dbReference>
<protein>
    <submittedName>
        <fullName evidence="3">Transcriptional regulator:: HTH_3</fullName>
    </submittedName>
</protein>
<evidence type="ECO:0000313" key="4">
    <source>
        <dbReference type="Proteomes" id="UP000464178"/>
    </source>
</evidence>
<dbReference type="Proteomes" id="UP000464178">
    <property type="component" value="Chromosome"/>
</dbReference>
<accession>A0A6P2CXH2</accession>
<dbReference type="Pfam" id="PF01381">
    <property type="entry name" value="HTH_3"/>
    <property type="match status" value="1"/>
</dbReference>
<evidence type="ECO:0000256" key="1">
    <source>
        <dbReference type="SAM" id="MobiDB-lite"/>
    </source>
</evidence>
<dbReference type="GO" id="GO:0003677">
    <property type="term" value="F:DNA binding"/>
    <property type="evidence" value="ECO:0007669"/>
    <property type="project" value="InterPro"/>
</dbReference>
<name>A0A6P2CXH2_9BACT</name>